<evidence type="ECO:0000313" key="8">
    <source>
        <dbReference type="Proteomes" id="UP000225706"/>
    </source>
</evidence>
<dbReference type="GO" id="GO:0005576">
    <property type="term" value="C:extracellular region"/>
    <property type="evidence" value="ECO:0007669"/>
    <property type="project" value="UniProtKB-SubCell"/>
</dbReference>
<evidence type="ECO:0000256" key="1">
    <source>
        <dbReference type="ARBA" id="ARBA00004613"/>
    </source>
</evidence>
<gene>
    <name evidence="7" type="ORF">AWC38_SpisGene18531</name>
</gene>
<dbReference type="PANTHER" id="PTHR23257">
    <property type="entry name" value="SERINE-THREONINE PROTEIN KINASE"/>
    <property type="match status" value="1"/>
</dbReference>
<dbReference type="PROSITE" id="PS00108">
    <property type="entry name" value="PROTEIN_KINASE_ST"/>
    <property type="match status" value="1"/>
</dbReference>
<name>A0A2B4RHS1_STYPI</name>
<reference evidence="8" key="1">
    <citation type="journal article" date="2017" name="bioRxiv">
        <title>Comparative analysis of the genomes of Stylophora pistillata and Acropora digitifera provides evidence for extensive differences between species of corals.</title>
        <authorList>
            <person name="Voolstra C.R."/>
            <person name="Li Y."/>
            <person name="Liew Y.J."/>
            <person name="Baumgarten S."/>
            <person name="Zoccola D."/>
            <person name="Flot J.-F."/>
            <person name="Tambutte S."/>
            <person name="Allemand D."/>
            <person name="Aranda M."/>
        </authorList>
    </citation>
    <scope>NUCLEOTIDE SEQUENCE [LARGE SCALE GENOMIC DNA]</scope>
</reference>
<dbReference type="InterPro" id="IPR000719">
    <property type="entry name" value="Prot_kinase_dom"/>
</dbReference>
<dbReference type="Gene3D" id="2.60.120.1000">
    <property type="match status" value="1"/>
</dbReference>
<protein>
    <submittedName>
        <fullName evidence="7">Putative serine/threonine-protein kinase</fullName>
    </submittedName>
</protein>
<dbReference type="GO" id="GO:0004672">
    <property type="term" value="F:protein kinase activity"/>
    <property type="evidence" value="ECO:0007669"/>
    <property type="project" value="InterPro"/>
</dbReference>
<dbReference type="PROSITE" id="PS50011">
    <property type="entry name" value="PROTEIN_KINASE_DOM"/>
    <property type="match status" value="1"/>
</dbReference>
<dbReference type="Proteomes" id="UP000225706">
    <property type="component" value="Unassembled WGS sequence"/>
</dbReference>
<organism evidence="7 8">
    <name type="scientific">Stylophora pistillata</name>
    <name type="common">Smooth cauliflower coral</name>
    <dbReference type="NCBI Taxonomy" id="50429"/>
    <lineage>
        <taxon>Eukaryota</taxon>
        <taxon>Metazoa</taxon>
        <taxon>Cnidaria</taxon>
        <taxon>Anthozoa</taxon>
        <taxon>Hexacorallia</taxon>
        <taxon>Scleractinia</taxon>
        <taxon>Astrocoeniina</taxon>
        <taxon>Pocilloporidae</taxon>
        <taxon>Stylophora</taxon>
    </lineage>
</organism>
<dbReference type="AlphaFoldDB" id="A0A2B4RHS1"/>
<dbReference type="EMBL" id="LSMT01000493">
    <property type="protein sequence ID" value="PFX17161.1"/>
    <property type="molecule type" value="Genomic_DNA"/>
</dbReference>
<dbReference type="Pfam" id="PF01410">
    <property type="entry name" value="COLFI"/>
    <property type="match status" value="1"/>
</dbReference>
<evidence type="ECO:0000256" key="3">
    <source>
        <dbReference type="ARBA" id="ARBA00023119"/>
    </source>
</evidence>
<dbReference type="OrthoDB" id="5986221at2759"/>
<proteinExistence type="predicted"/>
<evidence type="ECO:0000256" key="2">
    <source>
        <dbReference type="ARBA" id="ARBA00022525"/>
    </source>
</evidence>
<evidence type="ECO:0000256" key="4">
    <source>
        <dbReference type="SAM" id="MobiDB-lite"/>
    </source>
</evidence>
<dbReference type="InterPro" id="IPR050167">
    <property type="entry name" value="Ser_Thr_protein_kinase"/>
</dbReference>
<accession>A0A2B4RHS1</accession>
<feature type="compositionally biased region" description="Acidic residues" evidence="4">
    <location>
        <begin position="381"/>
        <end position="390"/>
    </location>
</feature>
<evidence type="ECO:0000259" key="6">
    <source>
        <dbReference type="PROSITE" id="PS50800"/>
    </source>
</evidence>
<feature type="non-terminal residue" evidence="7">
    <location>
        <position position="1"/>
    </location>
</feature>
<comment type="subcellular location">
    <subcellularLocation>
        <location evidence="1">Secreted</location>
    </subcellularLocation>
</comment>
<keyword evidence="8" id="KW-1185">Reference proteome</keyword>
<dbReference type="Pfam" id="PF00069">
    <property type="entry name" value="Pkinase"/>
    <property type="match status" value="1"/>
</dbReference>
<keyword evidence="2" id="KW-0964">Secreted</keyword>
<dbReference type="SMART" id="SM00220">
    <property type="entry name" value="S_TKc"/>
    <property type="match status" value="1"/>
</dbReference>
<dbReference type="PROSITE" id="PS50800">
    <property type="entry name" value="SAP"/>
    <property type="match status" value="1"/>
</dbReference>
<comment type="caution">
    <text evidence="7">The sequence shown here is derived from an EMBL/GenBank/DDBJ whole genome shotgun (WGS) entry which is preliminary data.</text>
</comment>
<dbReference type="InterPro" id="IPR011009">
    <property type="entry name" value="Kinase-like_dom_sf"/>
</dbReference>
<feature type="domain" description="SAP" evidence="6">
    <location>
        <begin position="261"/>
        <end position="295"/>
    </location>
</feature>
<dbReference type="InterPro" id="IPR003034">
    <property type="entry name" value="SAP_dom"/>
</dbReference>
<dbReference type="InterPro" id="IPR000885">
    <property type="entry name" value="Fib_collagen_C"/>
</dbReference>
<dbReference type="GO" id="GO:0005524">
    <property type="term" value="F:ATP binding"/>
    <property type="evidence" value="ECO:0007669"/>
    <property type="project" value="InterPro"/>
</dbReference>
<dbReference type="Gene3D" id="1.10.510.10">
    <property type="entry name" value="Transferase(Phosphotransferase) domain 1"/>
    <property type="match status" value="1"/>
</dbReference>
<dbReference type="GO" id="GO:0005581">
    <property type="term" value="C:collagen trimer"/>
    <property type="evidence" value="ECO:0007669"/>
    <property type="project" value="UniProtKB-KW"/>
</dbReference>
<evidence type="ECO:0000259" key="5">
    <source>
        <dbReference type="PROSITE" id="PS50011"/>
    </source>
</evidence>
<keyword evidence="7" id="KW-0808">Transferase</keyword>
<dbReference type="InterPro" id="IPR008271">
    <property type="entry name" value="Ser/Thr_kinase_AS"/>
</dbReference>
<dbReference type="SUPFAM" id="SSF56112">
    <property type="entry name" value="Protein kinase-like (PK-like)"/>
    <property type="match status" value="1"/>
</dbReference>
<feature type="domain" description="Protein kinase" evidence="5">
    <location>
        <begin position="436"/>
        <end position="745"/>
    </location>
</feature>
<feature type="compositionally biased region" description="Acidic residues" evidence="4">
    <location>
        <begin position="417"/>
        <end position="426"/>
    </location>
</feature>
<keyword evidence="7" id="KW-0418">Kinase</keyword>
<dbReference type="SMART" id="SM00513">
    <property type="entry name" value="SAP"/>
    <property type="match status" value="1"/>
</dbReference>
<feature type="region of interest" description="Disordered" evidence="4">
    <location>
        <begin position="379"/>
        <end position="426"/>
    </location>
</feature>
<evidence type="ECO:0000313" key="7">
    <source>
        <dbReference type="EMBL" id="PFX17161.1"/>
    </source>
</evidence>
<keyword evidence="3" id="KW-0176">Collagen</keyword>
<sequence>YKLFVKELKGEINKYSALANLAESDYQIILDQSGWLNCDIIHRAQVLLYEANPVIEGFQRPTLSPVRNFVVFGEFIQLLHTGSDHWVCISSIGCLAGHADLYDSFYHDIINQECLFDPAFFYTPEEMKARGYGDVDVAEIVERPHLYIIGRCGSKGVKQLPHVETRQECLDYVPYQVETSDGVKMNDVLRFFHGDGPEQQFESGEQRVGKAGCSGCRGDSRRYRDLTYSFRRPQLSLADRQNIVLAGPAGKAKRNGGIRPLKDMSVAELQRECRARGLCDEGYKKDLQIILKEHLGGIQRVPAMFTMNQGRSLKDLHLDDVKKLCGETLNLVSVTKDQLRGSDYHEICILLAKQLRGFVDEKVQLLLDTMTEIMQILYAKDDEDEDESERESDRNEELNGVGSEDYAEENRLMDHNSEDDEDETDKGEERVIALVQVGEDILGQGDQRNGMEELEKDQEETGVITVQPEELPITGIPVAVKEYNNLSSTKDIQREADVMARCSHPSLPHIFGVNLTQKPYFLVSYFYGINNQTFTLYSALYHPTIPFTKYCAGKIMFEPCQALQHLYMKQLLHRDIKSDNILLRTLHTRFHPMLIDFGKSVGVSEATSKRRSLSAHEQDGYRKKYRHIAPEIILGKPPSFASDLFSVGVVMSDISANIPSERCFLEVERKCLEEDPKLRCSTAYLLNQLERNVSLCKKRKQFPGSIPEMPAESCREIKASEQEIAVSGRYWLEPLETKIKSKKFLVYCDMVSLNRACTPLARFSNNDTTNWMKDSGYWWYDSTEDVGETADPSTNVDMISPAFWLISGSEFKITRSDDSEHTPLLQTTGNCLSRQTFRSKITSYGDFRNGLVWSDRKCLGKCKVQYGGQYLTTEGSDRPHATVTCKLLMRSASGVTGAGVVL</sequence>
<dbReference type="GO" id="GO:0005201">
    <property type="term" value="F:extracellular matrix structural constituent"/>
    <property type="evidence" value="ECO:0007669"/>
    <property type="project" value="InterPro"/>
</dbReference>